<comment type="pathway">
    <text evidence="2">Amino-acid biosynthesis; L-cysteine biosynthesis; L-cysteine from L-homocysteine and L-serine: step 2/2.</text>
</comment>
<dbReference type="EC" id="4.4.1.2" evidence="12"/>
<dbReference type="Gene3D" id="3.40.640.10">
    <property type="entry name" value="Type I PLP-dependent aspartate aminotransferase-like (Major domain)"/>
    <property type="match status" value="1"/>
</dbReference>
<comment type="catalytic activity">
    <reaction evidence="18">
        <text>L-homocysteine + H2O = 2-oxobutanoate + hydrogen sulfide + NH4(+) + H(+)</text>
        <dbReference type="Rhea" id="RHEA:14501"/>
        <dbReference type="ChEBI" id="CHEBI:15377"/>
        <dbReference type="ChEBI" id="CHEBI:15378"/>
        <dbReference type="ChEBI" id="CHEBI:16763"/>
        <dbReference type="ChEBI" id="CHEBI:28938"/>
        <dbReference type="ChEBI" id="CHEBI:29919"/>
        <dbReference type="ChEBI" id="CHEBI:58199"/>
        <dbReference type="EC" id="4.4.1.2"/>
    </reaction>
    <physiologicalReaction direction="left-to-right" evidence="18">
        <dbReference type="Rhea" id="RHEA:14502"/>
    </physiologicalReaction>
</comment>
<evidence type="ECO:0000256" key="1">
    <source>
        <dbReference type="ARBA" id="ARBA00001933"/>
    </source>
</evidence>
<evidence type="ECO:0000256" key="14">
    <source>
        <dbReference type="ARBA" id="ARBA00047211"/>
    </source>
</evidence>
<dbReference type="PANTHER" id="PTHR11808">
    <property type="entry name" value="TRANS-SULFURATION ENZYME FAMILY MEMBER"/>
    <property type="match status" value="1"/>
</dbReference>
<keyword evidence="20" id="KW-1185">Reference proteome</keyword>
<dbReference type="PROSITE" id="PS00868">
    <property type="entry name" value="CYS_MET_METAB_PP"/>
    <property type="match status" value="1"/>
</dbReference>
<dbReference type="InterPro" id="IPR015422">
    <property type="entry name" value="PyrdxlP-dep_Trfase_small"/>
</dbReference>
<evidence type="ECO:0000256" key="9">
    <source>
        <dbReference type="ARBA" id="ARBA00031772"/>
    </source>
</evidence>
<accession>A0ABN7T0N9</accession>
<dbReference type="Gene3D" id="3.90.1150.10">
    <property type="entry name" value="Aspartate Aminotransferase, domain 1"/>
    <property type="match status" value="1"/>
</dbReference>
<comment type="catalytic activity">
    <reaction evidence="10">
        <text>L-homoserine = 2-oxobutanoate + NH4(+)</text>
        <dbReference type="Rhea" id="RHEA:24923"/>
        <dbReference type="ChEBI" id="CHEBI:16763"/>
        <dbReference type="ChEBI" id="CHEBI:28938"/>
        <dbReference type="ChEBI" id="CHEBI:57476"/>
        <dbReference type="EC" id="4.4.1.1"/>
    </reaction>
    <physiologicalReaction direction="left-to-right" evidence="10">
        <dbReference type="Rhea" id="RHEA:24924"/>
    </physiologicalReaction>
</comment>
<keyword evidence="7" id="KW-0198">Cysteine biosynthesis</keyword>
<evidence type="ECO:0000256" key="18">
    <source>
        <dbReference type="ARBA" id="ARBA00048780"/>
    </source>
</evidence>
<sequence length="687" mass="76403">MKVFGGLIAASSATLMFDSRMNASEGAKCFVGCQQELIQTYFRCQIEWGSGTDDFYRCYAGAEEEFERCWLDEETGCPDGCGKVCGPDFFAGTDLCYELLDQGIIEGDIPLTLCINKFALELITCAEKCICDVQTECECVPVQLPFLELPGGALFKNSKHSHAKFIDVQNSRTRASPSLPEEFVSMNAFEWDSLRLNPIPDPTPPEAANFTEIYCDCQALAEHRLYSCTPNTIQIIFTIIGICSVAFLLLKASLDLSKIIFSHLRKYNEKLRKGSEKLFSFRKGYSFETNAIHGGYEPSDANFNSVSPPIMTTSTYKMADIGIPDLTNGTYIYSRLGNPTRESLEKNIAKLENAKHGFAFASGMAAITACVQSLAQAGDHVICGDDVYGGTNWFFNNFAKKNGLEMDMVDTRKIEELNKKIKNNTKLVFLETITNPLLRVNDVPAIAKAVHEINKETLVIVDNTFLTPWNFQPLDHGADIVVHSATKYLNGHSDSLSGLVATNSDSIKEALFTAQVYLGGVPSSFDAYLVNRGIKTLHLRMQKHHENALEIAQWLDQCERIDTVWYPGLQSHSDFQTLKKFSKTAAGMITFTLKASENETRKFLQSTKIISLAVSLGGYESLFQHPYSMTHANVTEEHKEKIGITKSMIRLSVGLENAQDLIRDIKNAIRIALPEKEPPIKQLPNGS</sequence>
<name>A0ABN7T0N9_OIKDI</name>
<dbReference type="Pfam" id="PF01053">
    <property type="entry name" value="Cys_Met_Meta_PP"/>
    <property type="match status" value="1"/>
</dbReference>
<evidence type="ECO:0000256" key="6">
    <source>
        <dbReference type="ARBA" id="ARBA00022898"/>
    </source>
</evidence>
<dbReference type="SUPFAM" id="SSF53383">
    <property type="entry name" value="PLP-dependent transferases"/>
    <property type="match status" value="1"/>
</dbReference>
<evidence type="ECO:0000256" key="2">
    <source>
        <dbReference type="ARBA" id="ARBA00005038"/>
    </source>
</evidence>
<keyword evidence="7" id="KW-0028">Amino-acid biosynthesis</keyword>
<dbReference type="Proteomes" id="UP001158576">
    <property type="component" value="Chromosome 2"/>
</dbReference>
<dbReference type="EC" id="4.4.1.1" evidence="4"/>
<keyword evidence="6" id="KW-0663">Pyridoxal phosphate</keyword>
<proteinExistence type="inferred from homology"/>
<gene>
    <name evidence="19" type="ORF">OKIOD_LOCUS13039</name>
</gene>
<evidence type="ECO:0000256" key="12">
    <source>
        <dbReference type="ARBA" id="ARBA00047175"/>
    </source>
</evidence>
<dbReference type="InterPro" id="IPR015421">
    <property type="entry name" value="PyrdxlP-dep_Trfase_major"/>
</dbReference>
<dbReference type="InterPro" id="IPR015424">
    <property type="entry name" value="PyrdxlP-dep_Trfase"/>
</dbReference>
<comment type="similarity">
    <text evidence="3">Belongs to the trans-sulfuration enzymes family.</text>
</comment>
<evidence type="ECO:0000256" key="5">
    <source>
        <dbReference type="ARBA" id="ARBA00017343"/>
    </source>
</evidence>
<organism evidence="19 20">
    <name type="scientific">Oikopleura dioica</name>
    <name type="common">Tunicate</name>
    <dbReference type="NCBI Taxonomy" id="34765"/>
    <lineage>
        <taxon>Eukaryota</taxon>
        <taxon>Metazoa</taxon>
        <taxon>Chordata</taxon>
        <taxon>Tunicata</taxon>
        <taxon>Appendicularia</taxon>
        <taxon>Copelata</taxon>
        <taxon>Oikopleuridae</taxon>
        <taxon>Oikopleura</taxon>
    </lineage>
</organism>
<dbReference type="InterPro" id="IPR000277">
    <property type="entry name" value="Cys/Met-Metab_PyrdxlP-dep_enz"/>
</dbReference>
<evidence type="ECO:0000256" key="11">
    <source>
        <dbReference type="ARBA" id="ARBA00046537"/>
    </source>
</evidence>
<evidence type="ECO:0000256" key="15">
    <source>
        <dbReference type="ARBA" id="ARBA00047376"/>
    </source>
</evidence>
<dbReference type="PANTHER" id="PTHR11808:SF15">
    <property type="entry name" value="CYSTATHIONINE GAMMA-LYASE"/>
    <property type="match status" value="1"/>
</dbReference>
<comment type="catalytic activity">
    <reaction evidence="15">
        <text>L-cysteine + H2O = hydrogen sulfide + pyruvate + NH4(+) + H(+)</text>
        <dbReference type="Rhea" id="RHEA:24931"/>
        <dbReference type="ChEBI" id="CHEBI:15361"/>
        <dbReference type="ChEBI" id="CHEBI:15377"/>
        <dbReference type="ChEBI" id="CHEBI:15378"/>
        <dbReference type="ChEBI" id="CHEBI:28938"/>
        <dbReference type="ChEBI" id="CHEBI:29919"/>
        <dbReference type="ChEBI" id="CHEBI:35235"/>
        <dbReference type="EC" id="4.4.1.1"/>
    </reaction>
    <physiologicalReaction direction="left-to-right" evidence="15">
        <dbReference type="Rhea" id="RHEA:24932"/>
    </physiologicalReaction>
</comment>
<comment type="cofactor">
    <cofactor evidence="1">
        <name>pyridoxal 5'-phosphate</name>
        <dbReference type="ChEBI" id="CHEBI:597326"/>
    </cofactor>
</comment>
<evidence type="ECO:0000256" key="7">
    <source>
        <dbReference type="ARBA" id="ARBA00023192"/>
    </source>
</evidence>
<evidence type="ECO:0000256" key="8">
    <source>
        <dbReference type="ARBA" id="ARBA00029853"/>
    </source>
</evidence>
<comment type="catalytic activity">
    <reaction evidence="16">
        <text>L,L-cystathionine + H2O = 2-oxobutanoate + L-cysteine + NH4(+)</text>
        <dbReference type="Rhea" id="RHEA:14005"/>
        <dbReference type="ChEBI" id="CHEBI:15377"/>
        <dbReference type="ChEBI" id="CHEBI:16763"/>
        <dbReference type="ChEBI" id="CHEBI:28938"/>
        <dbReference type="ChEBI" id="CHEBI:35235"/>
        <dbReference type="ChEBI" id="CHEBI:58161"/>
        <dbReference type="EC" id="4.4.1.1"/>
    </reaction>
    <physiologicalReaction direction="left-to-right" evidence="16">
        <dbReference type="Rhea" id="RHEA:14006"/>
    </physiologicalReaction>
</comment>
<protein>
    <recommendedName>
        <fullName evidence="5">Cystathionine gamma-lyase</fullName>
        <ecNumber evidence="4">4.4.1.1</ecNumber>
        <ecNumber evidence="12">4.4.1.2</ecNumber>
    </recommendedName>
    <alternativeName>
        <fullName evidence="14">Cysteine desulfhydrase</fullName>
    </alternativeName>
    <alternativeName>
        <fullName evidence="9">Cysteine-protein sulfhydrase</fullName>
    </alternativeName>
    <alternativeName>
        <fullName evidence="8">Gamma-cystathionase</fullName>
    </alternativeName>
    <alternativeName>
        <fullName evidence="13">Homocysteine desulfhydrase</fullName>
    </alternativeName>
</protein>
<evidence type="ECO:0000256" key="4">
    <source>
        <dbReference type="ARBA" id="ARBA00012085"/>
    </source>
</evidence>
<evidence type="ECO:0000256" key="10">
    <source>
        <dbReference type="ARBA" id="ARBA00045076"/>
    </source>
</evidence>
<reference evidence="19 20" key="1">
    <citation type="submission" date="2021-04" db="EMBL/GenBank/DDBJ databases">
        <authorList>
            <person name="Bliznina A."/>
        </authorList>
    </citation>
    <scope>NUCLEOTIDE SEQUENCE [LARGE SCALE GENOMIC DNA]</scope>
</reference>
<comment type="subunit">
    <text evidence="11">Homotetramer. Interacts with CALM in a calcium-dependent manner.</text>
</comment>
<comment type="catalytic activity">
    <reaction evidence="17">
        <text>L-selenocystathionine + H2O = L-selenocysteine + 2-oxobutanoate + NH4(+)</text>
        <dbReference type="Rhea" id="RHEA:31151"/>
        <dbReference type="ChEBI" id="CHEBI:15377"/>
        <dbReference type="ChEBI" id="CHEBI:16763"/>
        <dbReference type="ChEBI" id="CHEBI:28938"/>
        <dbReference type="ChEBI" id="CHEBI:57843"/>
        <dbReference type="ChEBI" id="CHEBI:62226"/>
    </reaction>
    <physiologicalReaction direction="left-to-right" evidence="17">
        <dbReference type="Rhea" id="RHEA:31152"/>
    </physiologicalReaction>
</comment>
<evidence type="ECO:0000256" key="3">
    <source>
        <dbReference type="ARBA" id="ARBA00009077"/>
    </source>
</evidence>
<evidence type="ECO:0000256" key="17">
    <source>
        <dbReference type="ARBA" id="ARBA00048625"/>
    </source>
</evidence>
<evidence type="ECO:0000313" key="19">
    <source>
        <dbReference type="EMBL" id="CAG5109785.1"/>
    </source>
</evidence>
<dbReference type="EMBL" id="OU015567">
    <property type="protein sequence ID" value="CAG5109785.1"/>
    <property type="molecule type" value="Genomic_DNA"/>
</dbReference>
<evidence type="ECO:0000256" key="16">
    <source>
        <dbReference type="ARBA" id="ARBA00047477"/>
    </source>
</evidence>
<dbReference type="CDD" id="cd00614">
    <property type="entry name" value="CGS_like"/>
    <property type="match status" value="1"/>
</dbReference>
<evidence type="ECO:0000256" key="13">
    <source>
        <dbReference type="ARBA" id="ARBA00047199"/>
    </source>
</evidence>
<dbReference type="InterPro" id="IPR054542">
    <property type="entry name" value="Cys_met_metab_PP"/>
</dbReference>
<evidence type="ECO:0000313" key="20">
    <source>
        <dbReference type="Proteomes" id="UP001158576"/>
    </source>
</evidence>